<dbReference type="PANTHER" id="PTHR34822">
    <property type="entry name" value="GRPB DOMAIN PROTEIN (AFU_ORTHOLOGUE AFUA_1G01530)"/>
    <property type="match status" value="1"/>
</dbReference>
<dbReference type="RefSeq" id="WP_013202212.1">
    <property type="nucleotide sequence ID" value="NC_014306.1"/>
</dbReference>
<evidence type="ECO:0000256" key="1">
    <source>
        <dbReference type="SAM" id="MobiDB-lite"/>
    </source>
</evidence>
<accession>D8MSB8</accession>
<dbReference type="EMBL" id="FP236843">
    <property type="protein sequence ID" value="CAX59725.1"/>
    <property type="molecule type" value="Genomic_DNA"/>
</dbReference>
<dbReference type="eggNOG" id="COG2320">
    <property type="taxonomic scope" value="Bacteria"/>
</dbReference>
<dbReference type="InterPro" id="IPR007344">
    <property type="entry name" value="GrpB/CoaE"/>
</dbReference>
<sequence>MRIVVVAPYDQQWPVQYQAERARLEAVLKSVMVSSHHIGSTSVPGLVAKPVIDILLEVTDLSELDKCNRAMAASGFDARGENGIAGRRYFTKGGDRRSHQVHAFEVGDEQVVKHLAFRDYLIENPQVAEAYAELKQNAAKVCRNDIKRYQQMKTDFISHYLKLAMEEPEARQKATKANGGSKAQNPRNDT</sequence>
<reference evidence="2 3" key="1">
    <citation type="journal article" date="2010" name="BMC Genomics">
        <title>Genome comparison of the epiphytic bacteria Erwinia billingiae and E. tasmaniensis with the pear pathogen E. pyrifoliae.</title>
        <authorList>
            <person name="Kube M."/>
            <person name="Migdoll A.M."/>
            <person name="Gehring I."/>
            <person name="Heitmann K."/>
            <person name="Mayer Y."/>
            <person name="Kuhl H."/>
            <person name="Knaust F."/>
            <person name="Geider K."/>
            <person name="Reinhardt R."/>
        </authorList>
    </citation>
    <scope>NUCLEOTIDE SEQUENCE [LARGE SCALE GENOMIC DNA]</scope>
    <source>
        <strain evidence="2 3">Eb661</strain>
    </source>
</reference>
<dbReference type="InterPro" id="IPR043519">
    <property type="entry name" value="NT_sf"/>
</dbReference>
<proteinExistence type="predicted"/>
<keyword evidence="3" id="KW-1185">Reference proteome</keyword>
<dbReference type="AlphaFoldDB" id="D8MSB8"/>
<dbReference type="STRING" id="634500.EbC_21940"/>
<dbReference type="HOGENOM" id="CLU_086407_4_1_6"/>
<gene>
    <name evidence="2" type="ordered locus">EbC_21940</name>
</gene>
<dbReference type="PANTHER" id="PTHR34822:SF1">
    <property type="entry name" value="GRPB FAMILY PROTEIN"/>
    <property type="match status" value="1"/>
</dbReference>
<organism evidence="3">
    <name type="scientific">Erwinia billingiae (strain Eb661)</name>
    <dbReference type="NCBI Taxonomy" id="634500"/>
    <lineage>
        <taxon>Bacteria</taxon>
        <taxon>Pseudomonadati</taxon>
        <taxon>Pseudomonadota</taxon>
        <taxon>Gammaproteobacteria</taxon>
        <taxon>Enterobacterales</taxon>
        <taxon>Erwiniaceae</taxon>
        <taxon>Erwinia</taxon>
    </lineage>
</organism>
<feature type="compositionally biased region" description="Polar residues" evidence="1">
    <location>
        <begin position="181"/>
        <end position="190"/>
    </location>
</feature>
<name>D8MSB8_ERWBE</name>
<dbReference type="GeneID" id="90512206"/>
<dbReference type="Pfam" id="PF04229">
    <property type="entry name" value="GrpB"/>
    <property type="match status" value="1"/>
</dbReference>
<dbReference type="SUPFAM" id="SSF81301">
    <property type="entry name" value="Nucleotidyltransferase"/>
    <property type="match status" value="1"/>
</dbReference>
<evidence type="ECO:0000313" key="3">
    <source>
        <dbReference type="Proteomes" id="UP000008793"/>
    </source>
</evidence>
<protein>
    <submittedName>
        <fullName evidence="2">Conserved uncharacterized protein</fullName>
    </submittedName>
</protein>
<feature type="region of interest" description="Disordered" evidence="1">
    <location>
        <begin position="168"/>
        <end position="190"/>
    </location>
</feature>
<dbReference type="Proteomes" id="UP000008793">
    <property type="component" value="Chromosome"/>
</dbReference>
<evidence type="ECO:0000313" key="2">
    <source>
        <dbReference type="EMBL" id="CAX59725.1"/>
    </source>
</evidence>
<dbReference type="KEGG" id="ebi:EbC_21940"/>
<dbReference type="Gene3D" id="3.30.460.10">
    <property type="entry name" value="Beta Polymerase, domain 2"/>
    <property type="match status" value="1"/>
</dbReference>